<comment type="caution">
    <text evidence="1">The sequence shown here is derived from an EMBL/GenBank/DDBJ whole genome shotgun (WGS) entry which is preliminary data.</text>
</comment>
<dbReference type="EMBL" id="MU267646">
    <property type="protein sequence ID" value="KAH7912673.1"/>
    <property type="molecule type" value="Genomic_DNA"/>
</dbReference>
<keyword evidence="2" id="KW-1185">Reference proteome</keyword>
<evidence type="ECO:0000313" key="1">
    <source>
        <dbReference type="EMBL" id="KAH7912673.1"/>
    </source>
</evidence>
<dbReference type="Proteomes" id="UP000790377">
    <property type="component" value="Unassembled WGS sequence"/>
</dbReference>
<sequence length="198" mass="21777">MKAFAMRVNWQIFSMSIVMFLVGFASGRYYLSLSILMSAVILQAQEAFSTIEPFVEPGIQAIEKYQQYAKTARKIGAQFGWDISIPLITPNPLASVREKKLIQARNLINQAEITISALPVIQPPEIVLVNPNHSIRQTSPNISTAEPLAGRTGGRRHMLVGSESLASAHWSDYTPSFPVQSGITNLGRVMASHVSQPL</sequence>
<gene>
    <name evidence="1" type="ORF">BJ138DRAFT_1125035</name>
</gene>
<proteinExistence type="predicted"/>
<reference evidence="1" key="1">
    <citation type="journal article" date="2021" name="New Phytol.">
        <title>Evolutionary innovations through gain and loss of genes in the ectomycorrhizal Boletales.</title>
        <authorList>
            <person name="Wu G."/>
            <person name="Miyauchi S."/>
            <person name="Morin E."/>
            <person name="Kuo A."/>
            <person name="Drula E."/>
            <person name="Varga T."/>
            <person name="Kohler A."/>
            <person name="Feng B."/>
            <person name="Cao Y."/>
            <person name="Lipzen A."/>
            <person name="Daum C."/>
            <person name="Hundley H."/>
            <person name="Pangilinan J."/>
            <person name="Johnson J."/>
            <person name="Barry K."/>
            <person name="LaButti K."/>
            <person name="Ng V."/>
            <person name="Ahrendt S."/>
            <person name="Min B."/>
            <person name="Choi I.G."/>
            <person name="Park H."/>
            <person name="Plett J.M."/>
            <person name="Magnuson J."/>
            <person name="Spatafora J.W."/>
            <person name="Nagy L.G."/>
            <person name="Henrissat B."/>
            <person name="Grigoriev I.V."/>
            <person name="Yang Z.L."/>
            <person name="Xu J."/>
            <person name="Martin F.M."/>
        </authorList>
    </citation>
    <scope>NUCLEOTIDE SEQUENCE</scope>
    <source>
        <strain evidence="1">ATCC 28755</strain>
    </source>
</reference>
<protein>
    <submittedName>
        <fullName evidence="1">Uncharacterized protein</fullName>
    </submittedName>
</protein>
<evidence type="ECO:0000313" key="2">
    <source>
        <dbReference type="Proteomes" id="UP000790377"/>
    </source>
</evidence>
<organism evidence="1 2">
    <name type="scientific">Hygrophoropsis aurantiaca</name>
    <dbReference type="NCBI Taxonomy" id="72124"/>
    <lineage>
        <taxon>Eukaryota</taxon>
        <taxon>Fungi</taxon>
        <taxon>Dikarya</taxon>
        <taxon>Basidiomycota</taxon>
        <taxon>Agaricomycotina</taxon>
        <taxon>Agaricomycetes</taxon>
        <taxon>Agaricomycetidae</taxon>
        <taxon>Boletales</taxon>
        <taxon>Coniophorineae</taxon>
        <taxon>Hygrophoropsidaceae</taxon>
        <taxon>Hygrophoropsis</taxon>
    </lineage>
</organism>
<name>A0ACB8AIX9_9AGAM</name>
<accession>A0ACB8AIX9</accession>